<keyword evidence="4" id="KW-0408">Iron</keyword>
<evidence type="ECO:0000256" key="7">
    <source>
        <dbReference type="ARBA" id="ARBA00029440"/>
    </source>
</evidence>
<dbReference type="SUPFAM" id="SSF51971">
    <property type="entry name" value="Nucleotide-binding domain"/>
    <property type="match status" value="2"/>
</dbReference>
<protein>
    <submittedName>
        <fullName evidence="10">Dihydropyrimidine dehydrogenase subunit A</fullName>
    </submittedName>
</protein>
<comment type="caution">
    <text evidence="10">The sequence shown here is derived from an EMBL/GenBank/DDBJ whole genome shotgun (WGS) entry which is preliminary data.</text>
</comment>
<evidence type="ECO:0000259" key="9">
    <source>
        <dbReference type="Pfam" id="PF14691"/>
    </source>
</evidence>
<keyword evidence="3" id="KW-0560">Oxidoreductase</keyword>
<dbReference type="GO" id="GO:0051536">
    <property type="term" value="F:iron-sulfur cluster binding"/>
    <property type="evidence" value="ECO:0007669"/>
    <property type="project" value="UniProtKB-KW"/>
</dbReference>
<evidence type="ECO:0000256" key="2">
    <source>
        <dbReference type="ARBA" id="ARBA00022723"/>
    </source>
</evidence>
<dbReference type="Gene3D" id="1.10.1060.10">
    <property type="entry name" value="Alpha-helical ferredoxin"/>
    <property type="match status" value="1"/>
</dbReference>
<feature type="domain" description="FAD/NAD(P)-binding" evidence="8">
    <location>
        <begin position="146"/>
        <end position="455"/>
    </location>
</feature>
<dbReference type="InterPro" id="IPR009051">
    <property type="entry name" value="Helical_ferredxn"/>
</dbReference>
<evidence type="ECO:0000256" key="3">
    <source>
        <dbReference type="ARBA" id="ARBA00023002"/>
    </source>
</evidence>
<gene>
    <name evidence="10" type="primary">gltD</name>
    <name evidence="10" type="ORF">GCM10010915_18870</name>
</gene>
<dbReference type="PRINTS" id="PR00419">
    <property type="entry name" value="ADXRDTASE"/>
</dbReference>
<dbReference type="AlphaFoldDB" id="A0A916YBF0"/>
<dbReference type="InterPro" id="IPR023753">
    <property type="entry name" value="FAD/NAD-binding_dom"/>
</dbReference>
<keyword evidence="5" id="KW-0411">Iron-sulfur</keyword>
<keyword evidence="11" id="KW-1185">Reference proteome</keyword>
<dbReference type="Pfam" id="PF14691">
    <property type="entry name" value="Fer4_20"/>
    <property type="match status" value="1"/>
</dbReference>
<keyword evidence="6" id="KW-0314">Glutamate biosynthesis</keyword>
<organism evidence="10 11">
    <name type="scientific">Microbacterium faecale</name>
    <dbReference type="NCBI Taxonomy" id="1804630"/>
    <lineage>
        <taxon>Bacteria</taxon>
        <taxon>Bacillati</taxon>
        <taxon>Actinomycetota</taxon>
        <taxon>Actinomycetes</taxon>
        <taxon>Micrococcales</taxon>
        <taxon>Microbacteriaceae</taxon>
        <taxon>Microbacterium</taxon>
    </lineage>
</organism>
<dbReference type="Pfam" id="PF07992">
    <property type="entry name" value="Pyr_redox_2"/>
    <property type="match status" value="1"/>
</dbReference>
<evidence type="ECO:0000256" key="6">
    <source>
        <dbReference type="ARBA" id="ARBA00023164"/>
    </source>
</evidence>
<evidence type="ECO:0000313" key="11">
    <source>
        <dbReference type="Proteomes" id="UP000633205"/>
    </source>
</evidence>
<dbReference type="PANTHER" id="PTHR43100">
    <property type="entry name" value="GLUTAMATE SYNTHASE [NADPH] SMALL CHAIN"/>
    <property type="match status" value="1"/>
</dbReference>
<evidence type="ECO:0000313" key="10">
    <source>
        <dbReference type="EMBL" id="GGD38275.1"/>
    </source>
</evidence>
<dbReference type="InterPro" id="IPR006005">
    <property type="entry name" value="Glut_synth_ssu1"/>
</dbReference>
<dbReference type="EMBL" id="BMHO01000001">
    <property type="protein sequence ID" value="GGD38275.1"/>
    <property type="molecule type" value="Genomic_DNA"/>
</dbReference>
<evidence type="ECO:0000256" key="1">
    <source>
        <dbReference type="ARBA" id="ARBA00022605"/>
    </source>
</evidence>
<dbReference type="GO" id="GO:0016639">
    <property type="term" value="F:oxidoreductase activity, acting on the CH-NH2 group of donors, NAD or NADP as acceptor"/>
    <property type="evidence" value="ECO:0007669"/>
    <property type="project" value="InterPro"/>
</dbReference>
<accession>A0A916YBF0</accession>
<dbReference type="GO" id="GO:0006537">
    <property type="term" value="P:glutamate biosynthetic process"/>
    <property type="evidence" value="ECO:0007669"/>
    <property type="project" value="UniProtKB-KW"/>
</dbReference>
<proteinExistence type="predicted"/>
<dbReference type="RefSeq" id="WP_188711998.1">
    <property type="nucleotide sequence ID" value="NZ_BMHO01000001.1"/>
</dbReference>
<dbReference type="PANTHER" id="PTHR43100:SF1">
    <property type="entry name" value="GLUTAMATE SYNTHASE [NADPH] SMALL CHAIN"/>
    <property type="match status" value="1"/>
</dbReference>
<sequence length="485" mass="52141">MADPTGFLTTTERELPPKRPVPVRILDFHEVQDKGDSAVLRRQAGRCMDCGVPFCHQGCPLGNLIPEWNDLTWRGDGRAAIDRLHATNNFPEFTGRLCPAPCESACVLGINQPAVTIKQVEVSIIDDAVANGWVEPKPPERLTGKTVAVVGSGPAGLAAAQQLTRAGHTVAVYERDDRIGGLLRYGIPDFKMAKHHLDRRLAQMRDEGTRFRAGVSIGDDIGWDELRRRYDAVVIATGATVPRELPIPGRDLHGVHVAMEYLVESNRVQAGDAVPHQISAAGRHVIVIGGGDTGADCIGTAHRQGALSVTNLAIGRRPGDTRSADEPWPMDPRVFEVSTSHEEGGERRFLASTLEFLANDAGEVRALRVAETAYVDGRRVPKPGTDEELPADLVLIAMGFTGPERDTIEAQLEASFTDDGAVSRGDDYATETPGVFVAGDAGRGQSLIVWAIAEGRAAAARVDEYLMGETALPAPVQPTDRGISL</sequence>
<dbReference type="GO" id="GO:0046872">
    <property type="term" value="F:metal ion binding"/>
    <property type="evidence" value="ECO:0007669"/>
    <property type="project" value="UniProtKB-KW"/>
</dbReference>
<dbReference type="InterPro" id="IPR051394">
    <property type="entry name" value="Glutamate_Synthase"/>
</dbReference>
<keyword evidence="2" id="KW-0479">Metal-binding</keyword>
<keyword evidence="1" id="KW-0028">Amino-acid biosynthesis</keyword>
<evidence type="ECO:0000259" key="8">
    <source>
        <dbReference type="Pfam" id="PF07992"/>
    </source>
</evidence>
<dbReference type="InterPro" id="IPR028261">
    <property type="entry name" value="DPD_II"/>
</dbReference>
<feature type="domain" description="Dihydroprymidine dehydrogenase" evidence="9">
    <location>
        <begin position="26"/>
        <end position="132"/>
    </location>
</feature>
<evidence type="ECO:0000256" key="5">
    <source>
        <dbReference type="ARBA" id="ARBA00023014"/>
    </source>
</evidence>
<dbReference type="SUPFAM" id="SSF46548">
    <property type="entry name" value="alpha-helical ferredoxin"/>
    <property type="match status" value="1"/>
</dbReference>
<evidence type="ECO:0000256" key="4">
    <source>
        <dbReference type="ARBA" id="ARBA00023004"/>
    </source>
</evidence>
<reference evidence="10" key="1">
    <citation type="journal article" date="2014" name="Int. J. Syst. Evol. Microbiol.">
        <title>Complete genome sequence of Corynebacterium casei LMG S-19264T (=DSM 44701T), isolated from a smear-ripened cheese.</title>
        <authorList>
            <consortium name="US DOE Joint Genome Institute (JGI-PGF)"/>
            <person name="Walter F."/>
            <person name="Albersmeier A."/>
            <person name="Kalinowski J."/>
            <person name="Ruckert C."/>
        </authorList>
    </citation>
    <scope>NUCLEOTIDE SEQUENCE</scope>
    <source>
        <strain evidence="10">CGMCC 1.15152</strain>
    </source>
</reference>
<comment type="pathway">
    <text evidence="7">Amino-acid biosynthesis.</text>
</comment>
<dbReference type="Gene3D" id="3.50.50.60">
    <property type="entry name" value="FAD/NAD(P)-binding domain"/>
    <property type="match status" value="2"/>
</dbReference>
<dbReference type="FunFam" id="3.50.50.60:FF:000124">
    <property type="entry name" value="Glutamate synthase small subunit"/>
    <property type="match status" value="1"/>
</dbReference>
<dbReference type="Proteomes" id="UP000633205">
    <property type="component" value="Unassembled WGS sequence"/>
</dbReference>
<reference evidence="10" key="2">
    <citation type="submission" date="2020-09" db="EMBL/GenBank/DDBJ databases">
        <authorList>
            <person name="Sun Q."/>
            <person name="Zhou Y."/>
        </authorList>
    </citation>
    <scope>NUCLEOTIDE SEQUENCE</scope>
    <source>
        <strain evidence="10">CGMCC 1.15152</strain>
    </source>
</reference>
<dbReference type="NCBIfam" id="TIGR01317">
    <property type="entry name" value="GOGAT_sm_gam"/>
    <property type="match status" value="1"/>
</dbReference>
<name>A0A916YBF0_9MICO</name>
<dbReference type="InterPro" id="IPR036188">
    <property type="entry name" value="FAD/NAD-bd_sf"/>
</dbReference>